<dbReference type="SMART" id="SM01289">
    <property type="entry name" value="PYRIN"/>
    <property type="match status" value="1"/>
</dbReference>
<dbReference type="Proteomes" id="UP001482620">
    <property type="component" value="Unassembled WGS sequence"/>
</dbReference>
<dbReference type="InterPro" id="IPR001875">
    <property type="entry name" value="DED_dom"/>
</dbReference>
<keyword evidence="4" id="KW-1185">Reference proteome</keyword>
<dbReference type="PROSITE" id="PS50168">
    <property type="entry name" value="DED"/>
    <property type="match status" value="1"/>
</dbReference>
<proteinExistence type="predicted"/>
<evidence type="ECO:0000313" key="3">
    <source>
        <dbReference type="EMBL" id="MEQ2235189.1"/>
    </source>
</evidence>
<sequence length="113" mass="13465">LRFTNTRRQAKEETPRGAMVVQRWSAPYFLKSPNREKNLLNILDELSEEDFHRFKWFLKTGSAKHCFKVKEFMAASRVDVVDRMVQHYSLDEAVEVMKTTLRDIDKNDLVKRM</sequence>
<feature type="non-terminal residue" evidence="3">
    <location>
        <position position="1"/>
    </location>
</feature>
<dbReference type="Gene3D" id="1.10.533.10">
    <property type="entry name" value="Death Domain, Fas"/>
    <property type="match status" value="1"/>
</dbReference>
<reference evidence="3 4" key="1">
    <citation type="submission" date="2021-06" db="EMBL/GenBank/DDBJ databases">
        <authorList>
            <person name="Palmer J.M."/>
        </authorList>
    </citation>
    <scope>NUCLEOTIDE SEQUENCE [LARGE SCALE GENOMIC DNA]</scope>
    <source>
        <strain evidence="4">if_2019</strain>
        <tissue evidence="3">Muscle</tissue>
    </source>
</reference>
<feature type="domain" description="DED" evidence="1">
    <location>
        <begin position="34"/>
        <end position="113"/>
    </location>
</feature>
<dbReference type="SUPFAM" id="SSF47986">
    <property type="entry name" value="DEATH domain"/>
    <property type="match status" value="1"/>
</dbReference>
<organism evidence="3 4">
    <name type="scientific">Ilyodon furcidens</name>
    <name type="common">goldbreast splitfin</name>
    <dbReference type="NCBI Taxonomy" id="33524"/>
    <lineage>
        <taxon>Eukaryota</taxon>
        <taxon>Metazoa</taxon>
        <taxon>Chordata</taxon>
        <taxon>Craniata</taxon>
        <taxon>Vertebrata</taxon>
        <taxon>Euteleostomi</taxon>
        <taxon>Actinopterygii</taxon>
        <taxon>Neopterygii</taxon>
        <taxon>Teleostei</taxon>
        <taxon>Neoteleostei</taxon>
        <taxon>Acanthomorphata</taxon>
        <taxon>Ovalentaria</taxon>
        <taxon>Atherinomorphae</taxon>
        <taxon>Cyprinodontiformes</taxon>
        <taxon>Goodeidae</taxon>
        <taxon>Ilyodon</taxon>
    </lineage>
</organism>
<evidence type="ECO:0000259" key="2">
    <source>
        <dbReference type="PROSITE" id="PS50824"/>
    </source>
</evidence>
<evidence type="ECO:0000313" key="4">
    <source>
        <dbReference type="Proteomes" id="UP001482620"/>
    </source>
</evidence>
<name>A0ABV0TQI0_9TELE</name>
<dbReference type="Pfam" id="PF02758">
    <property type="entry name" value="PYRIN"/>
    <property type="match status" value="1"/>
</dbReference>
<gene>
    <name evidence="3" type="ORF">ILYODFUR_039113</name>
</gene>
<dbReference type="InterPro" id="IPR011029">
    <property type="entry name" value="DEATH-like_dom_sf"/>
</dbReference>
<evidence type="ECO:0008006" key="5">
    <source>
        <dbReference type="Google" id="ProtNLM"/>
    </source>
</evidence>
<feature type="domain" description="Pyrin" evidence="2">
    <location>
        <begin position="30"/>
        <end position="113"/>
    </location>
</feature>
<dbReference type="InterPro" id="IPR004020">
    <property type="entry name" value="DAPIN"/>
</dbReference>
<dbReference type="PROSITE" id="PS50824">
    <property type="entry name" value="DAPIN"/>
    <property type="match status" value="1"/>
</dbReference>
<protein>
    <recommendedName>
        <fullName evidence="5">Pyrin domain-containing protein</fullName>
    </recommendedName>
</protein>
<comment type="caution">
    <text evidence="3">The sequence shown here is derived from an EMBL/GenBank/DDBJ whole genome shotgun (WGS) entry which is preliminary data.</text>
</comment>
<accession>A0ABV0TQI0</accession>
<dbReference type="EMBL" id="JAHRIQ010045890">
    <property type="protein sequence ID" value="MEQ2235189.1"/>
    <property type="molecule type" value="Genomic_DNA"/>
</dbReference>
<evidence type="ECO:0000259" key="1">
    <source>
        <dbReference type="PROSITE" id="PS50168"/>
    </source>
</evidence>